<dbReference type="InterPro" id="IPR006691">
    <property type="entry name" value="GyrA/parC_rep"/>
</dbReference>
<protein>
    <recommendedName>
        <fullName evidence="2">DNA gyrase subunit A</fullName>
    </recommendedName>
</protein>
<dbReference type="GO" id="GO:0006265">
    <property type="term" value="P:DNA topological change"/>
    <property type="evidence" value="ECO:0007669"/>
    <property type="project" value="InterPro"/>
</dbReference>
<dbReference type="InterPro" id="IPR035516">
    <property type="entry name" value="Gyrase/topoIV_suA_C"/>
</dbReference>
<gene>
    <name evidence="1" type="ORF">S03H2_33181</name>
</gene>
<organism evidence="1">
    <name type="scientific">marine sediment metagenome</name>
    <dbReference type="NCBI Taxonomy" id="412755"/>
    <lineage>
        <taxon>unclassified sequences</taxon>
        <taxon>metagenomes</taxon>
        <taxon>ecological metagenomes</taxon>
    </lineage>
</organism>
<dbReference type="SUPFAM" id="SSF101904">
    <property type="entry name" value="GyrA/ParC C-terminal domain-like"/>
    <property type="match status" value="1"/>
</dbReference>
<reference evidence="1" key="1">
    <citation type="journal article" date="2014" name="Front. Microbiol.">
        <title>High frequency of phylogenetically diverse reductive dehalogenase-homologous genes in deep subseafloor sedimentary metagenomes.</title>
        <authorList>
            <person name="Kawai M."/>
            <person name="Futagami T."/>
            <person name="Toyoda A."/>
            <person name="Takaki Y."/>
            <person name="Nishi S."/>
            <person name="Hori S."/>
            <person name="Arai W."/>
            <person name="Tsubouchi T."/>
            <person name="Morono Y."/>
            <person name="Uchiyama I."/>
            <person name="Ito T."/>
            <person name="Fujiyama A."/>
            <person name="Inagaki F."/>
            <person name="Takami H."/>
        </authorList>
    </citation>
    <scope>NUCLEOTIDE SEQUENCE</scope>
    <source>
        <strain evidence="1">Expedition CK06-06</strain>
    </source>
</reference>
<dbReference type="AlphaFoldDB" id="X1GSF1"/>
<dbReference type="Pfam" id="PF03989">
    <property type="entry name" value="DNA_gyraseA_C"/>
    <property type="match status" value="1"/>
</dbReference>
<feature type="non-terminal residue" evidence="1">
    <location>
        <position position="1"/>
    </location>
</feature>
<dbReference type="GO" id="GO:0005524">
    <property type="term" value="F:ATP binding"/>
    <property type="evidence" value="ECO:0007669"/>
    <property type="project" value="InterPro"/>
</dbReference>
<evidence type="ECO:0000313" key="1">
    <source>
        <dbReference type="EMBL" id="GAH60841.1"/>
    </source>
</evidence>
<name>X1GSF1_9ZZZZ</name>
<dbReference type="Gene3D" id="2.120.10.90">
    <property type="entry name" value="DNA gyrase/topoisomerase IV, subunit A, C-terminal"/>
    <property type="match status" value="1"/>
</dbReference>
<evidence type="ECO:0008006" key="2">
    <source>
        <dbReference type="Google" id="ProtNLM"/>
    </source>
</evidence>
<comment type="caution">
    <text evidence="1">The sequence shown here is derived from an EMBL/GenBank/DDBJ whole genome shotgun (WGS) entry which is preliminary data.</text>
</comment>
<sequence>GSLVMLSDKGNVECIPLEQVSVQTRNGRGVRLMALGEDDSVVSIATLDRLSQAIQ</sequence>
<dbReference type="GO" id="GO:0003916">
    <property type="term" value="F:DNA topoisomerase activity"/>
    <property type="evidence" value="ECO:0007669"/>
    <property type="project" value="InterPro"/>
</dbReference>
<accession>X1GSF1</accession>
<dbReference type="EMBL" id="BARU01020183">
    <property type="protein sequence ID" value="GAH60841.1"/>
    <property type="molecule type" value="Genomic_DNA"/>
</dbReference>
<proteinExistence type="predicted"/>
<dbReference type="GO" id="GO:0003677">
    <property type="term" value="F:DNA binding"/>
    <property type="evidence" value="ECO:0007669"/>
    <property type="project" value="InterPro"/>
</dbReference>